<protein>
    <submittedName>
        <fullName evidence="2">Uncharacterized protein</fullName>
    </submittedName>
</protein>
<dbReference type="EMBL" id="BAABIB010000071">
    <property type="protein sequence ID" value="GAA5163814.1"/>
    <property type="molecule type" value="Genomic_DNA"/>
</dbReference>
<sequence length="103" mass="10939">MVSGHSIIDREGMKDTNNATPSTPERTVLKVRLPGAVASLLYDLAEHHNILDKQTAAGEVLGAALDEIDTGRMPRWHAGPSGSTRPTLTLPAAFVRRLEAGAA</sequence>
<proteinExistence type="predicted"/>
<accession>A0ABP9QLH6</accession>
<reference evidence="3" key="1">
    <citation type="journal article" date="2019" name="Int. J. Syst. Evol. Microbiol.">
        <title>The Global Catalogue of Microorganisms (GCM) 10K type strain sequencing project: providing services to taxonomists for standard genome sequencing and annotation.</title>
        <authorList>
            <consortium name="The Broad Institute Genomics Platform"/>
            <consortium name="The Broad Institute Genome Sequencing Center for Infectious Disease"/>
            <person name="Wu L."/>
            <person name="Ma J."/>
        </authorList>
    </citation>
    <scope>NUCLEOTIDE SEQUENCE [LARGE SCALE GENOMIC DNA]</scope>
    <source>
        <strain evidence="3">JCM 18054</strain>
    </source>
</reference>
<evidence type="ECO:0000313" key="3">
    <source>
        <dbReference type="Proteomes" id="UP001500192"/>
    </source>
</evidence>
<dbReference type="Proteomes" id="UP001500192">
    <property type="component" value="Unassembled WGS sequence"/>
</dbReference>
<name>A0ABP9QLH6_9PSEU</name>
<organism evidence="2 3">
    <name type="scientific">Amycolatopsis dongchuanensis</name>
    <dbReference type="NCBI Taxonomy" id="1070866"/>
    <lineage>
        <taxon>Bacteria</taxon>
        <taxon>Bacillati</taxon>
        <taxon>Actinomycetota</taxon>
        <taxon>Actinomycetes</taxon>
        <taxon>Pseudonocardiales</taxon>
        <taxon>Pseudonocardiaceae</taxon>
        <taxon>Amycolatopsis</taxon>
    </lineage>
</organism>
<keyword evidence="3" id="KW-1185">Reference proteome</keyword>
<gene>
    <name evidence="2" type="ORF">GCM10023214_32450</name>
</gene>
<comment type="caution">
    <text evidence="2">The sequence shown here is derived from an EMBL/GenBank/DDBJ whole genome shotgun (WGS) entry which is preliminary data.</text>
</comment>
<feature type="region of interest" description="Disordered" evidence="1">
    <location>
        <begin position="1"/>
        <end position="25"/>
    </location>
</feature>
<evidence type="ECO:0000256" key="1">
    <source>
        <dbReference type="SAM" id="MobiDB-lite"/>
    </source>
</evidence>
<feature type="compositionally biased region" description="Polar residues" evidence="1">
    <location>
        <begin position="15"/>
        <end position="25"/>
    </location>
</feature>
<evidence type="ECO:0000313" key="2">
    <source>
        <dbReference type="EMBL" id="GAA5163814.1"/>
    </source>
</evidence>